<dbReference type="PANTHER" id="PTHR43806">
    <property type="entry name" value="PEPTIDASE S8"/>
    <property type="match status" value="1"/>
</dbReference>
<keyword evidence="2 6" id="KW-0645">Protease</keyword>
<dbReference type="InterPro" id="IPR023827">
    <property type="entry name" value="Peptidase_S8_Asp-AS"/>
</dbReference>
<reference evidence="9 10" key="1">
    <citation type="submission" date="2015-10" db="EMBL/GenBank/DDBJ databases">
        <title>Draft genome sequence of pyrrolomycin-producing Streptomyces vitaminophilus.</title>
        <authorList>
            <person name="Graham D.E."/>
            <person name="Mahan K.M."/>
            <person name="Klingeman D.M."/>
            <person name="Hettich R.L."/>
            <person name="Parry R.J."/>
        </authorList>
    </citation>
    <scope>NUCLEOTIDE SEQUENCE [LARGE SCALE GENOMIC DNA]</scope>
    <source>
        <strain evidence="9 10">ATCC 31673</strain>
    </source>
</reference>
<dbReference type="Proteomes" id="UP000050867">
    <property type="component" value="Unassembled WGS sequence"/>
</dbReference>
<dbReference type="GO" id="GO:0004252">
    <property type="term" value="F:serine-type endopeptidase activity"/>
    <property type="evidence" value="ECO:0007669"/>
    <property type="project" value="UniProtKB-UniRule"/>
</dbReference>
<feature type="active site" description="Charge relay system" evidence="5 6">
    <location>
        <position position="270"/>
    </location>
</feature>
<feature type="domain" description="Peptidase S8/S53" evidence="8">
    <location>
        <begin position="228"/>
        <end position="492"/>
    </location>
</feature>
<comment type="caution">
    <text evidence="9">The sequence shown here is derived from an EMBL/GenBank/DDBJ whole genome shotgun (WGS) entry which is preliminary data.</text>
</comment>
<dbReference type="InterPro" id="IPR036852">
    <property type="entry name" value="Peptidase_S8/S53_dom_sf"/>
</dbReference>
<dbReference type="PROSITE" id="PS00138">
    <property type="entry name" value="SUBTILASE_SER"/>
    <property type="match status" value="1"/>
</dbReference>
<evidence type="ECO:0000256" key="1">
    <source>
        <dbReference type="ARBA" id="ARBA00011073"/>
    </source>
</evidence>
<evidence type="ECO:0000256" key="2">
    <source>
        <dbReference type="ARBA" id="ARBA00022670"/>
    </source>
</evidence>
<dbReference type="InterPro" id="IPR000209">
    <property type="entry name" value="Peptidase_S8/S53_dom"/>
</dbReference>
<dbReference type="GO" id="GO:0006508">
    <property type="term" value="P:proteolysis"/>
    <property type="evidence" value="ECO:0007669"/>
    <property type="project" value="UniProtKB-KW"/>
</dbReference>
<evidence type="ECO:0000256" key="6">
    <source>
        <dbReference type="PROSITE-ProRule" id="PRU01240"/>
    </source>
</evidence>
<dbReference type="PROSITE" id="PS00137">
    <property type="entry name" value="SUBTILASE_HIS"/>
    <property type="match status" value="1"/>
</dbReference>
<keyword evidence="4 6" id="KW-0720">Serine protease</keyword>
<organism evidence="9 10">
    <name type="scientific">Wenjunlia vitaminophila</name>
    <name type="common">Streptomyces vitaminophilus</name>
    <dbReference type="NCBI Taxonomy" id="76728"/>
    <lineage>
        <taxon>Bacteria</taxon>
        <taxon>Bacillati</taxon>
        <taxon>Actinomycetota</taxon>
        <taxon>Actinomycetes</taxon>
        <taxon>Kitasatosporales</taxon>
        <taxon>Streptomycetaceae</taxon>
        <taxon>Wenjunlia</taxon>
    </lineage>
</organism>
<dbReference type="EMBL" id="LLZU01000001">
    <property type="protein sequence ID" value="KRV51254.1"/>
    <property type="molecule type" value="Genomic_DNA"/>
</dbReference>
<feature type="active site" description="Charge relay system" evidence="5 6">
    <location>
        <position position="446"/>
    </location>
</feature>
<dbReference type="PRINTS" id="PR00723">
    <property type="entry name" value="SUBTILISIN"/>
</dbReference>
<gene>
    <name evidence="9" type="ORF">AQ490_00315</name>
</gene>
<evidence type="ECO:0000259" key="8">
    <source>
        <dbReference type="Pfam" id="PF00082"/>
    </source>
</evidence>
<comment type="similarity">
    <text evidence="1 6 7">Belongs to the peptidase S8 family.</text>
</comment>
<name>A0A0T6LZ43_WENVI</name>
<dbReference type="AlphaFoldDB" id="A0A0T6LZ43"/>
<evidence type="ECO:0000256" key="4">
    <source>
        <dbReference type="ARBA" id="ARBA00022825"/>
    </source>
</evidence>
<dbReference type="InterPro" id="IPR015500">
    <property type="entry name" value="Peptidase_S8_subtilisin-rel"/>
</dbReference>
<evidence type="ECO:0000256" key="7">
    <source>
        <dbReference type="RuleBase" id="RU003355"/>
    </source>
</evidence>
<dbReference type="PROSITE" id="PS51892">
    <property type="entry name" value="SUBTILASE"/>
    <property type="match status" value="1"/>
</dbReference>
<sequence>MAVGASLPVIATGADAKAEPAPASSTHPASKQEAVTTAQVTLVTGDTVTVTTQPDGKQTVKAEPAKGTTKTFQSVTTPDGDVYVYPSDTLDVLAAGTVDRALFNVTQLIEDGQTDARSRELPVILSYADRPSRATLEERAGALPASEPGVVMDRMDMAAVRVTKGEARSFWNSARPVGAESGRKTTAAARAGSDDVAKIWYDAPVKAALDVSVPQINAPTAWKAGYDGKGVKVAVLDTGVDLTHADVRDRVVGSANFVIPTASVQDGHGHGTHVASTIAGSGAASGGKYRGVAPGADLLIGKVLGDGGAGPTSGVIAGMEWAVDQGADVISMSLGSPTSTASTPSSEAVNRLSAASDALFVVAAGNDGPGAETIGSPGIADAALTVGAVDKSEAMAYFSSRGPRAGDGGLKPDITAPGVGIVAARATGTSMGKPVDDDYTAANGTSMATPHVAGAAALLAQRHPDWEGERIKAALTSHAAPSDAGVYEQGNGRVDVAASLDPELDLAGSVDFGRALWQETPYDTVTRSATVSNRTGAATTVSLAIDDWGNLPEGAVTLSQREVTVPANGTVQVPLVLDPNGVTAGSYSGRLTATTADGATAHTAIGFDKEKPRYDLTWKIRGRDGKPARGAVAVMGLDNDFFDYWFYDGQGTMRLPVGRYALFGTVTTWDPTLGSRSAQDLFSLPETTLEDGPVTVTIDGTGAKDFELDVTDEKRPLEDSTFAYDLMRIRQGARGLEGAEVSVFGDRSYAFERQGAIPMPTPTAGDLWASFFQRKREPVLRAEVVGRDGFPLSVRTSYYSQRFPGTTKLGVVDVGQGSAEELAGKDLRGRAALLHTPTSRNAEQVRRLVDAGASAIVIAPEDGLALNLNDSAATVPSFGVTEREGVRLADLVAQRGDGRVTVSLRGLKEARYTYSGQWEYHNTVPADLRTEVSRRDFATLKNAFHSDLTDRLSEYELWGHGQAPVTSFRMPEPLTRGHQRDDHVYAAGDMAYRQEVTVNTKDYWAMQGPARTYRPGQVEHERWYAPAMRPSNSAPLPCTFCRTDTVTVLGASFGGDSESDHFFTGYPNFEVVDFSRDGQVIGPVDEWWVKEKANYQLRFDVSFPERSGLLLGRWSSSAYDFVSAEPTGMNVEGCQEIAPTARTCEALPMILPEYDIPVDLHNRAAAGQEYAFTLNAPHAKGWKSQTTPITGAEVSVSYDDGETWQRADVERIDQDSFRVSYDHPELTATNGFVTLRTEVEDSAGNHTKQTIERAYALR</sequence>
<proteinExistence type="inferred from homology"/>
<dbReference type="STRING" id="76728.AQ490_00315"/>
<dbReference type="InterPro" id="IPR023828">
    <property type="entry name" value="Peptidase_S8_Ser-AS"/>
</dbReference>
<dbReference type="Pfam" id="PF00082">
    <property type="entry name" value="Peptidase_S8"/>
    <property type="match status" value="1"/>
</dbReference>
<evidence type="ECO:0000256" key="5">
    <source>
        <dbReference type="PIRSR" id="PIRSR615500-1"/>
    </source>
</evidence>
<evidence type="ECO:0000256" key="3">
    <source>
        <dbReference type="ARBA" id="ARBA00022801"/>
    </source>
</evidence>
<dbReference type="CDD" id="cd07487">
    <property type="entry name" value="Peptidases_S8_1"/>
    <property type="match status" value="1"/>
</dbReference>
<dbReference type="eggNOG" id="COG1404">
    <property type="taxonomic scope" value="Bacteria"/>
</dbReference>
<dbReference type="InterPro" id="IPR050131">
    <property type="entry name" value="Peptidase_S8_subtilisin-like"/>
</dbReference>
<dbReference type="PROSITE" id="PS00136">
    <property type="entry name" value="SUBTILASE_ASP"/>
    <property type="match status" value="1"/>
</dbReference>
<dbReference type="SUPFAM" id="SSF52743">
    <property type="entry name" value="Subtilisin-like"/>
    <property type="match status" value="1"/>
</dbReference>
<keyword evidence="10" id="KW-1185">Reference proteome</keyword>
<dbReference type="SUPFAM" id="SSF52025">
    <property type="entry name" value="PA domain"/>
    <property type="match status" value="1"/>
</dbReference>
<accession>A0A0T6LZ43</accession>
<evidence type="ECO:0000313" key="10">
    <source>
        <dbReference type="Proteomes" id="UP000050867"/>
    </source>
</evidence>
<keyword evidence="3 6" id="KW-0378">Hydrolase</keyword>
<protein>
    <recommendedName>
        <fullName evidence="8">Peptidase S8/S53 domain-containing protein</fullName>
    </recommendedName>
</protein>
<dbReference type="PANTHER" id="PTHR43806:SF65">
    <property type="entry name" value="SERINE PROTEASE APRX"/>
    <property type="match status" value="1"/>
</dbReference>
<evidence type="ECO:0000313" key="9">
    <source>
        <dbReference type="EMBL" id="KRV51254.1"/>
    </source>
</evidence>
<dbReference type="Gene3D" id="3.40.50.200">
    <property type="entry name" value="Peptidase S8/S53 domain"/>
    <property type="match status" value="1"/>
</dbReference>
<dbReference type="InterPro" id="IPR046450">
    <property type="entry name" value="PA_dom_sf"/>
</dbReference>
<feature type="active site" description="Charge relay system" evidence="5 6">
    <location>
        <position position="237"/>
    </location>
</feature>
<dbReference type="InterPro" id="IPR022398">
    <property type="entry name" value="Peptidase_S8_His-AS"/>
</dbReference>
<dbReference type="Gene3D" id="3.50.30.30">
    <property type="match status" value="1"/>
</dbReference>